<keyword evidence="5" id="KW-0677">Repeat</keyword>
<sequence length="708" mass="81239">MPSVQYFKHFVNERLTAAAEEIFKIFEETIGEYEEEISRQRKLLDIALKPEVKLHRIELSQQNDWKEEQEVISDQRLCNQERSSCEHQEDLYSHIKEEQEDLYVSVDREQSVLKQDNNTITFSVSYEEGAQREAQTPYVNLDATQSASENESVHNISFPSSEVPEHNSDDGRLISYHSYLSESQDYRGQTHGDTESTGSTQTNTHHTNTVHSNNVITSTVLKHTGKRGFKCDTCGKVLKQKSKLIRHQRIHSGEKPYSCNTCETRFRDASSLKRHIRTHTGERPYLCNMCGRRFFQLTHLQNHTRIHTGEKPYFCKLCGKEFRSCSGVSVHMRTHAVRKPYRCDTCGKGFIVAYRLAKHMTLHTGKEVRMPSAQYFRHFLNERLTAAAEEIFRAFEETIFEYEEELNRQRRLLDIASTPQAKVHRTELPQEHVSKRDTILPHQQPSNQNRNSRLGQQGPESSQIKEEQEELCVSQIRQQDSDSVIVAFTYEGDDSSEEKTTCSNPDETQSGSKKQPEDRREEKPGDSASATATEKNPQRIHQTNTSHSVIVSTTSENPSNTETGKNFFKCGTCGKVFKDKSKIVRHQRIHTGEKPYSCEVCGKRFNQTTALKIHERIHTGEKPYLCNTCGNSFGDLSTLKRHMRSHTGEKPYVCTTCGTRFCQLSNLKKHTRIHTGEKPYSCNVCGKDFRLRVGLSVHMKSHTGTTSV</sequence>
<dbReference type="PANTHER" id="PTHR16515:SF66">
    <property type="entry name" value="C2H2-TYPE DOMAIN-CONTAINING PROTEIN"/>
    <property type="match status" value="1"/>
</dbReference>
<feature type="region of interest" description="Disordered" evidence="13">
    <location>
        <begin position="491"/>
        <end position="561"/>
    </location>
</feature>
<dbReference type="InterPro" id="IPR050331">
    <property type="entry name" value="Zinc_finger"/>
</dbReference>
<keyword evidence="15" id="KW-1185">Reference proteome</keyword>
<dbReference type="InterPro" id="IPR036236">
    <property type="entry name" value="Znf_C2H2_sf"/>
</dbReference>
<feature type="compositionally biased region" description="Basic and acidic residues" evidence="13">
    <location>
        <begin position="184"/>
        <end position="194"/>
    </location>
</feature>
<evidence type="ECO:0000256" key="12">
    <source>
        <dbReference type="PROSITE-ProRule" id="PRU00042"/>
    </source>
</evidence>
<feature type="domain" description="C2H2-type" evidence="14">
    <location>
        <begin position="257"/>
        <end position="284"/>
    </location>
</feature>
<dbReference type="FunFam" id="3.30.160.60:FF:002343">
    <property type="entry name" value="Zinc finger protein 33A"/>
    <property type="match status" value="1"/>
</dbReference>
<dbReference type="PROSITE" id="PS50157">
    <property type="entry name" value="ZINC_FINGER_C2H2_2"/>
    <property type="match status" value="10"/>
</dbReference>
<feature type="compositionally biased region" description="Polar residues" evidence="13">
    <location>
        <begin position="144"/>
        <end position="160"/>
    </location>
</feature>
<protein>
    <submittedName>
        <fullName evidence="16">Zinc finger protein 70-like</fullName>
    </submittedName>
</protein>
<dbReference type="Proteomes" id="UP000515145">
    <property type="component" value="Chromosome 9"/>
</dbReference>
<feature type="domain" description="C2H2-type" evidence="14">
    <location>
        <begin position="596"/>
        <end position="623"/>
    </location>
</feature>
<dbReference type="SUPFAM" id="SSF57667">
    <property type="entry name" value="beta-beta-alpha zinc fingers"/>
    <property type="match status" value="6"/>
</dbReference>
<dbReference type="GO" id="GO:0005634">
    <property type="term" value="C:nucleus"/>
    <property type="evidence" value="ECO:0007669"/>
    <property type="project" value="UniProtKB-SubCell"/>
</dbReference>
<dbReference type="InParanoid" id="A0A6P7IZH6"/>
<dbReference type="AlphaFoldDB" id="A0A6P7IZH6"/>
<dbReference type="Gene3D" id="3.30.160.60">
    <property type="entry name" value="Classic Zinc Finger"/>
    <property type="match status" value="10"/>
</dbReference>
<dbReference type="GO" id="GO:0003677">
    <property type="term" value="F:DNA binding"/>
    <property type="evidence" value="ECO:0007669"/>
    <property type="project" value="UniProtKB-KW"/>
</dbReference>
<accession>A0A6P7IZH6</accession>
<feature type="domain" description="C2H2-type" evidence="14">
    <location>
        <begin position="341"/>
        <end position="368"/>
    </location>
</feature>
<gene>
    <name evidence="16" type="primary">LOC114441192</name>
</gene>
<comment type="function">
    <text evidence="1">May be involved in transcriptional regulation.</text>
</comment>
<evidence type="ECO:0000256" key="4">
    <source>
        <dbReference type="ARBA" id="ARBA00022723"/>
    </source>
</evidence>
<dbReference type="FunFam" id="3.30.160.60:FF:000110">
    <property type="entry name" value="Zinc finger protein-like"/>
    <property type="match status" value="1"/>
</dbReference>
<dbReference type="FunFam" id="3.30.160.60:FF:000690">
    <property type="entry name" value="Zinc finger protein 354C"/>
    <property type="match status" value="1"/>
</dbReference>
<feature type="compositionally biased region" description="Polar residues" evidence="13">
    <location>
        <begin position="501"/>
        <end position="513"/>
    </location>
</feature>
<keyword evidence="6 12" id="KW-0863">Zinc-finger</keyword>
<feature type="region of interest" description="Disordered" evidence="13">
    <location>
        <begin position="184"/>
        <end position="209"/>
    </location>
</feature>
<dbReference type="PANTHER" id="PTHR16515">
    <property type="entry name" value="PR DOMAIN ZINC FINGER PROTEIN"/>
    <property type="match status" value="1"/>
</dbReference>
<reference evidence="16" key="1">
    <citation type="submission" date="2025-08" db="UniProtKB">
        <authorList>
            <consortium name="RefSeq"/>
        </authorList>
    </citation>
    <scope>IDENTIFICATION</scope>
</reference>
<keyword evidence="9" id="KW-0238">DNA-binding</keyword>
<feature type="domain" description="C2H2-type" evidence="14">
    <location>
        <begin position="285"/>
        <end position="312"/>
    </location>
</feature>
<keyword evidence="7" id="KW-0862">Zinc</keyword>
<feature type="compositionally biased region" description="Basic and acidic residues" evidence="13">
    <location>
        <begin position="424"/>
        <end position="439"/>
    </location>
</feature>
<dbReference type="OrthoDB" id="8418263at2759"/>
<feature type="domain" description="C2H2-type" evidence="14">
    <location>
        <begin position="229"/>
        <end position="256"/>
    </location>
</feature>
<keyword evidence="10" id="KW-0804">Transcription</keyword>
<comment type="similarity">
    <text evidence="3">Belongs to the krueppel C2H2-type zinc-finger protein family.</text>
</comment>
<evidence type="ECO:0000256" key="8">
    <source>
        <dbReference type="ARBA" id="ARBA00023015"/>
    </source>
</evidence>
<dbReference type="FunFam" id="3.30.160.60:FF:000912">
    <property type="entry name" value="Zinc finger protein 660"/>
    <property type="match status" value="1"/>
</dbReference>
<evidence type="ECO:0000256" key="13">
    <source>
        <dbReference type="SAM" id="MobiDB-lite"/>
    </source>
</evidence>
<evidence type="ECO:0000256" key="1">
    <source>
        <dbReference type="ARBA" id="ARBA00003767"/>
    </source>
</evidence>
<evidence type="ECO:0000256" key="10">
    <source>
        <dbReference type="ARBA" id="ARBA00023163"/>
    </source>
</evidence>
<feature type="domain" description="C2H2-type" evidence="14">
    <location>
        <begin position="624"/>
        <end position="651"/>
    </location>
</feature>
<dbReference type="GeneID" id="114441192"/>
<evidence type="ECO:0000313" key="16">
    <source>
        <dbReference type="RefSeq" id="XP_028269794.1"/>
    </source>
</evidence>
<dbReference type="FunFam" id="3.30.160.60:FF:001818">
    <property type="entry name" value="GDNF-inducible zinc finger protein 1 isoform X1"/>
    <property type="match status" value="1"/>
</dbReference>
<proteinExistence type="inferred from homology"/>
<evidence type="ECO:0000256" key="6">
    <source>
        <dbReference type="ARBA" id="ARBA00022771"/>
    </source>
</evidence>
<dbReference type="PROSITE" id="PS00028">
    <property type="entry name" value="ZINC_FINGER_C2H2_1"/>
    <property type="match status" value="10"/>
</dbReference>
<feature type="region of interest" description="Disordered" evidence="13">
    <location>
        <begin position="422"/>
        <end position="476"/>
    </location>
</feature>
<dbReference type="RefSeq" id="XP_028269794.1">
    <property type="nucleotide sequence ID" value="XM_028413993.1"/>
</dbReference>
<feature type="domain" description="C2H2-type" evidence="14">
    <location>
        <begin position="568"/>
        <end position="595"/>
    </location>
</feature>
<dbReference type="FunFam" id="3.30.160.60:FF:001480">
    <property type="entry name" value="Si:cabz01071911.3"/>
    <property type="match status" value="1"/>
</dbReference>
<evidence type="ECO:0000256" key="7">
    <source>
        <dbReference type="ARBA" id="ARBA00022833"/>
    </source>
</evidence>
<evidence type="ECO:0000256" key="3">
    <source>
        <dbReference type="ARBA" id="ARBA00006991"/>
    </source>
</evidence>
<dbReference type="SMART" id="SM00355">
    <property type="entry name" value="ZnF_C2H2"/>
    <property type="match status" value="10"/>
</dbReference>
<name>A0A6P7IZH6_9TELE</name>
<dbReference type="InterPro" id="IPR013087">
    <property type="entry name" value="Znf_C2H2_type"/>
</dbReference>
<evidence type="ECO:0000256" key="9">
    <source>
        <dbReference type="ARBA" id="ARBA00023125"/>
    </source>
</evidence>
<comment type="subcellular location">
    <subcellularLocation>
        <location evidence="2">Nucleus</location>
    </subcellularLocation>
</comment>
<dbReference type="FunFam" id="3.30.160.60:FF:002110">
    <property type="entry name" value="Zinc finger protein 1053"/>
    <property type="match status" value="1"/>
</dbReference>
<dbReference type="Pfam" id="PF00096">
    <property type="entry name" value="zf-C2H2"/>
    <property type="match status" value="10"/>
</dbReference>
<keyword evidence="11" id="KW-0539">Nucleus</keyword>
<evidence type="ECO:0000256" key="5">
    <source>
        <dbReference type="ARBA" id="ARBA00022737"/>
    </source>
</evidence>
<dbReference type="GO" id="GO:0010468">
    <property type="term" value="P:regulation of gene expression"/>
    <property type="evidence" value="ECO:0007669"/>
    <property type="project" value="TreeGrafter"/>
</dbReference>
<dbReference type="FunFam" id="3.30.160.60:FF:003288">
    <property type="entry name" value="Uncharacterized protein"/>
    <property type="match status" value="1"/>
</dbReference>
<feature type="compositionally biased region" description="Basic and acidic residues" evidence="13">
    <location>
        <begin position="514"/>
        <end position="525"/>
    </location>
</feature>
<feature type="compositionally biased region" description="Low complexity" evidence="13">
    <location>
        <begin position="552"/>
        <end position="561"/>
    </location>
</feature>
<evidence type="ECO:0000259" key="14">
    <source>
        <dbReference type="PROSITE" id="PS50157"/>
    </source>
</evidence>
<feature type="compositionally biased region" description="Low complexity" evidence="13">
    <location>
        <begin position="196"/>
        <end position="209"/>
    </location>
</feature>
<evidence type="ECO:0000256" key="11">
    <source>
        <dbReference type="ARBA" id="ARBA00023242"/>
    </source>
</evidence>
<feature type="domain" description="C2H2-type" evidence="14">
    <location>
        <begin position="652"/>
        <end position="679"/>
    </location>
</feature>
<dbReference type="FunFam" id="3.30.160.60:FF:000608">
    <property type="entry name" value="zinc finger protein 286A isoform X1"/>
    <property type="match status" value="1"/>
</dbReference>
<feature type="compositionally biased region" description="Polar residues" evidence="13">
    <location>
        <begin position="441"/>
        <end position="462"/>
    </location>
</feature>
<feature type="region of interest" description="Disordered" evidence="13">
    <location>
        <begin position="144"/>
        <end position="171"/>
    </location>
</feature>
<evidence type="ECO:0000256" key="2">
    <source>
        <dbReference type="ARBA" id="ARBA00004123"/>
    </source>
</evidence>
<keyword evidence="4" id="KW-0479">Metal-binding</keyword>
<evidence type="ECO:0000313" key="15">
    <source>
        <dbReference type="Proteomes" id="UP000515145"/>
    </source>
</evidence>
<feature type="compositionally biased region" description="Polar residues" evidence="13">
    <location>
        <begin position="528"/>
        <end position="551"/>
    </location>
</feature>
<organism evidence="15 16">
    <name type="scientific">Parambassis ranga</name>
    <name type="common">Indian glassy fish</name>
    <dbReference type="NCBI Taxonomy" id="210632"/>
    <lineage>
        <taxon>Eukaryota</taxon>
        <taxon>Metazoa</taxon>
        <taxon>Chordata</taxon>
        <taxon>Craniata</taxon>
        <taxon>Vertebrata</taxon>
        <taxon>Euteleostomi</taxon>
        <taxon>Actinopterygii</taxon>
        <taxon>Neopterygii</taxon>
        <taxon>Teleostei</taxon>
        <taxon>Neoteleostei</taxon>
        <taxon>Acanthomorphata</taxon>
        <taxon>Ovalentaria</taxon>
        <taxon>Ambassidae</taxon>
        <taxon>Parambassis</taxon>
    </lineage>
</organism>
<keyword evidence="8" id="KW-0805">Transcription regulation</keyword>
<dbReference type="GO" id="GO:0008270">
    <property type="term" value="F:zinc ion binding"/>
    <property type="evidence" value="ECO:0007669"/>
    <property type="project" value="UniProtKB-KW"/>
</dbReference>
<dbReference type="FunFam" id="3.30.160.60:FF:002004">
    <property type="entry name" value="Zinc finger protein 473"/>
    <property type="match status" value="1"/>
</dbReference>
<feature type="domain" description="C2H2-type" evidence="14">
    <location>
        <begin position="680"/>
        <end position="707"/>
    </location>
</feature>
<feature type="domain" description="C2H2-type" evidence="14">
    <location>
        <begin position="313"/>
        <end position="340"/>
    </location>
</feature>